<dbReference type="Proteomes" id="UP001500567">
    <property type="component" value="Unassembled WGS sequence"/>
</dbReference>
<keyword evidence="3" id="KW-0808">Transferase</keyword>
<dbReference type="RefSeq" id="WP_345074580.1">
    <property type="nucleotide sequence ID" value="NZ_BAABDJ010000037.1"/>
</dbReference>
<evidence type="ECO:0000256" key="2">
    <source>
        <dbReference type="ARBA" id="ARBA00005182"/>
    </source>
</evidence>
<evidence type="ECO:0000256" key="3">
    <source>
        <dbReference type="ARBA" id="ARBA00022679"/>
    </source>
</evidence>
<dbReference type="Pfam" id="PF16822">
    <property type="entry name" value="ALGX"/>
    <property type="match status" value="1"/>
</dbReference>
<comment type="caution">
    <text evidence="8">The sequence shown here is derived from an EMBL/GenBank/DDBJ whole genome shotgun (WGS) entry which is preliminary data.</text>
</comment>
<evidence type="ECO:0000313" key="9">
    <source>
        <dbReference type="Proteomes" id="UP001500567"/>
    </source>
</evidence>
<comment type="pathway">
    <text evidence="2">Glycan biosynthesis; alginate biosynthesis.</text>
</comment>
<evidence type="ECO:0000259" key="7">
    <source>
        <dbReference type="Pfam" id="PF16822"/>
    </source>
</evidence>
<evidence type="ECO:0000256" key="6">
    <source>
        <dbReference type="ARBA" id="ARBA00022841"/>
    </source>
</evidence>
<evidence type="ECO:0000256" key="1">
    <source>
        <dbReference type="ARBA" id="ARBA00004418"/>
    </source>
</evidence>
<keyword evidence="9" id="KW-1185">Reference proteome</keyword>
<evidence type="ECO:0000256" key="4">
    <source>
        <dbReference type="ARBA" id="ARBA00022729"/>
    </source>
</evidence>
<feature type="domain" description="AlgX/AlgJ SGNH hydrolase-like" evidence="7">
    <location>
        <begin position="100"/>
        <end position="305"/>
    </location>
</feature>
<keyword evidence="5" id="KW-0574">Periplasm</keyword>
<dbReference type="EMBL" id="BAABDJ010000037">
    <property type="protein sequence ID" value="GAA4017187.1"/>
    <property type="molecule type" value="Genomic_DNA"/>
</dbReference>
<proteinExistence type="predicted"/>
<reference evidence="9" key="1">
    <citation type="journal article" date="2019" name="Int. J. Syst. Evol. Microbiol.">
        <title>The Global Catalogue of Microorganisms (GCM) 10K type strain sequencing project: providing services to taxonomists for standard genome sequencing and annotation.</title>
        <authorList>
            <consortium name="The Broad Institute Genomics Platform"/>
            <consortium name="The Broad Institute Genome Sequencing Center for Infectious Disease"/>
            <person name="Wu L."/>
            <person name="Ma J."/>
        </authorList>
    </citation>
    <scope>NUCLEOTIDE SEQUENCE [LARGE SCALE GENOMIC DNA]</scope>
    <source>
        <strain evidence="9">JCM 17224</strain>
    </source>
</reference>
<accession>A0ABP7SVI6</accession>
<comment type="subcellular location">
    <subcellularLocation>
        <location evidence="1">Periplasm</location>
    </subcellularLocation>
</comment>
<keyword evidence="4" id="KW-0732">Signal</keyword>
<organism evidence="8 9">
    <name type="scientific">Hymenobacter fastidiosus</name>
    <dbReference type="NCBI Taxonomy" id="486264"/>
    <lineage>
        <taxon>Bacteria</taxon>
        <taxon>Pseudomonadati</taxon>
        <taxon>Bacteroidota</taxon>
        <taxon>Cytophagia</taxon>
        <taxon>Cytophagales</taxon>
        <taxon>Hymenobacteraceae</taxon>
        <taxon>Hymenobacter</taxon>
    </lineage>
</organism>
<keyword evidence="6" id="KW-0016">Alginate biosynthesis</keyword>
<evidence type="ECO:0000256" key="5">
    <source>
        <dbReference type="ARBA" id="ARBA00022764"/>
    </source>
</evidence>
<name>A0ABP7SVI6_9BACT</name>
<protein>
    <submittedName>
        <fullName evidence="8">Sugar O-acetyltransferase</fullName>
    </submittedName>
</protein>
<evidence type="ECO:0000313" key="8">
    <source>
        <dbReference type="EMBL" id="GAA4017187.1"/>
    </source>
</evidence>
<gene>
    <name evidence="8" type="ORF">GCM10022408_33450</name>
</gene>
<dbReference type="InterPro" id="IPR031811">
    <property type="entry name" value="ALGX/ALGJ_SGNH-like"/>
</dbReference>
<sequence>MARRLGFSGKQGLFAGLLLCLLLPPLQGWLNMKIFRTAPLVGYQAPAPRPTLSWDSLRTNTYQPALERYLTEHIGFHDRFIRPRNQLAYSLFGQVKVNEVLVGRNGVLFEEAPIRSALGQNVVSEAERQQHIARFKILQDTLARRGKLLVFVIAPSKAAFYPELLPAEYRQGWAQPSNARLYGPEMRAAGINLVDFGARFRQWKDTAAYPLFPRGGIHWSLYGVTEAAKVLFPYLEERGHFDLPDFRPTGLEVTTTTRYTDNDMVRAMNLVWDPAAFPMAYPTIVFEAPKPGQRRPRLLVVGDSFVWNLIEHYPYLDHLFADDSHFWYYNQQVQWRRHNGQLAGETDVARLDRKAQLLTHDVVLVLFNEHNLLSFDSGFSEAALQAFAPPAPAAAAAR</sequence>